<protein>
    <submittedName>
        <fullName evidence="1">DUF433 domain-containing protein</fullName>
    </submittedName>
</protein>
<evidence type="ECO:0000313" key="1">
    <source>
        <dbReference type="EMBL" id="MCX2819173.1"/>
    </source>
</evidence>
<dbReference type="PANTHER" id="PTHR34849:SF1">
    <property type="entry name" value="SLR0770 PROTEIN"/>
    <property type="match status" value="1"/>
</dbReference>
<dbReference type="InterPro" id="IPR009057">
    <property type="entry name" value="Homeodomain-like_sf"/>
</dbReference>
<dbReference type="PANTHER" id="PTHR34849">
    <property type="entry name" value="SSL5025 PROTEIN"/>
    <property type="match status" value="1"/>
</dbReference>
<dbReference type="Gene3D" id="1.10.10.10">
    <property type="entry name" value="Winged helix-like DNA-binding domain superfamily/Winged helix DNA-binding domain"/>
    <property type="match status" value="1"/>
</dbReference>
<dbReference type="Proteomes" id="UP001149411">
    <property type="component" value="Unassembled WGS sequence"/>
</dbReference>
<dbReference type="InterPro" id="IPR007367">
    <property type="entry name" value="DUF433"/>
</dbReference>
<reference evidence="1" key="1">
    <citation type="submission" date="2022-09" db="EMBL/GenBank/DDBJ databases">
        <title>Haloadaptaus new haloarchaeum isolated from saline soil.</title>
        <authorList>
            <person name="Duran-Viseras A."/>
            <person name="Sanchez-Porro C."/>
            <person name="Ventosa A."/>
        </authorList>
    </citation>
    <scope>NUCLEOTIDE SEQUENCE</scope>
    <source>
        <strain evidence="1">F3-133</strain>
    </source>
</reference>
<name>A0A9Q4GIT6_9EURY</name>
<sequence length="90" mass="10060">MAITKDTDILGGEPHIEGRRVGVRHVVEMVIENGRTPAYVSDQLGLSMSEVYGALSYYYDNIEEIRAARCENEKAFDRLSDGSLKPKKKA</sequence>
<dbReference type="InterPro" id="IPR036388">
    <property type="entry name" value="WH-like_DNA-bd_sf"/>
</dbReference>
<evidence type="ECO:0000313" key="2">
    <source>
        <dbReference type="Proteomes" id="UP001149411"/>
    </source>
</evidence>
<proteinExistence type="predicted"/>
<dbReference type="RefSeq" id="WP_266087223.1">
    <property type="nucleotide sequence ID" value="NZ_RKLV01000006.1"/>
</dbReference>
<organism evidence="1 2">
    <name type="scientific">Halorutilus salinus</name>
    <dbReference type="NCBI Taxonomy" id="2487751"/>
    <lineage>
        <taxon>Archaea</taxon>
        <taxon>Methanobacteriati</taxon>
        <taxon>Methanobacteriota</taxon>
        <taxon>Stenosarchaea group</taxon>
        <taxon>Halobacteria</taxon>
        <taxon>Halorutilales</taxon>
        <taxon>Halorutilaceae</taxon>
        <taxon>Halorutilus</taxon>
    </lineage>
</organism>
<dbReference type="EMBL" id="RKLV01000006">
    <property type="protein sequence ID" value="MCX2819173.1"/>
    <property type="molecule type" value="Genomic_DNA"/>
</dbReference>
<accession>A0A9Q4GIT6</accession>
<dbReference type="SUPFAM" id="SSF46689">
    <property type="entry name" value="Homeodomain-like"/>
    <property type="match status" value="1"/>
</dbReference>
<comment type="caution">
    <text evidence="1">The sequence shown here is derived from an EMBL/GenBank/DDBJ whole genome shotgun (WGS) entry which is preliminary data.</text>
</comment>
<keyword evidence="2" id="KW-1185">Reference proteome</keyword>
<dbReference type="Pfam" id="PF04255">
    <property type="entry name" value="DUF433"/>
    <property type="match status" value="1"/>
</dbReference>
<gene>
    <name evidence="1" type="ORF">EGH25_07380</name>
</gene>
<dbReference type="AlphaFoldDB" id="A0A9Q4GIT6"/>